<dbReference type="PROSITE" id="PS01174">
    <property type="entry name" value="LIPASE_GDXG_SER"/>
    <property type="match status" value="1"/>
</dbReference>
<evidence type="ECO:0000256" key="1">
    <source>
        <dbReference type="ARBA" id="ARBA00010515"/>
    </source>
</evidence>
<dbReference type="SUPFAM" id="SSF53474">
    <property type="entry name" value="alpha/beta-Hydrolases"/>
    <property type="match status" value="1"/>
</dbReference>
<accession>A0A229YA51</accession>
<dbReference type="PANTHER" id="PTHR48081:SF18">
    <property type="entry name" value="ALPHA_BETA HYDROLASE FOLD-3 DOMAIN-CONTAINING PROTEIN"/>
    <property type="match status" value="1"/>
</dbReference>
<evidence type="ECO:0000313" key="5">
    <source>
        <dbReference type="EMBL" id="KAH1906490.1"/>
    </source>
</evidence>
<gene>
    <name evidence="5" type="ORF">KXV57_005504</name>
</gene>
<evidence type="ECO:0000259" key="4">
    <source>
        <dbReference type="Pfam" id="PF07859"/>
    </source>
</evidence>
<dbReference type="InterPro" id="IPR013094">
    <property type="entry name" value="AB_hydrolase_3"/>
</dbReference>
<proteinExistence type="inferred from homology"/>
<dbReference type="PANTHER" id="PTHR48081">
    <property type="entry name" value="AB HYDROLASE SUPERFAMILY PROTEIN C4A8.06C"/>
    <property type="match status" value="1"/>
</dbReference>
<dbReference type="InterPro" id="IPR033140">
    <property type="entry name" value="Lipase_GDXG_put_SER_AS"/>
</dbReference>
<sequence>MTAIGAKSHLPPQLTLLQRLQLLTRILIALPRLIFRITRDLLFNHDSASFSTIWMRNTSRVADSLPHPQARALQRPSGSTIASLCKTYSLRHETIELDAGSAFPLATLHFIDCDPTARSPSGNVLLYFHGGGYITPLSTGHFKFARAAAQRLTAKCVLLEYTLAPELKYPGQLAQAAAALRYLLQHHDAAEVTIAGDSAGGNLALGVLAHLRDPHPLVRPVFEGDLRQQEQKLCAVLCVSPRCANTCDAESYTYNASKDIVSRALMEVFNSHWEPVKEEVWATPLAGTKEFWGSVPAKKVLLLAGTDEVYVDDIRRFGELLGSSSQAASTELVLCAEETHAQAIRDVAVNNWDGVMLKVALNWLQNLGTLNDRGLPLPPNSKGVCAVWNDTINVMTDSDTRHAR</sequence>
<dbReference type="GO" id="GO:0016787">
    <property type="term" value="F:hydrolase activity"/>
    <property type="evidence" value="ECO:0007669"/>
    <property type="project" value="UniProtKB-KW"/>
</dbReference>
<dbReference type="InterPro" id="IPR050300">
    <property type="entry name" value="GDXG_lipolytic_enzyme"/>
</dbReference>
<dbReference type="AlphaFoldDB" id="A0A229YA51"/>
<keyword evidence="2" id="KW-0378">Hydrolase</keyword>
<organism evidence="5 6">
    <name type="scientific">Aspergillus fumigatus</name>
    <name type="common">Neosartorya fumigata</name>
    <dbReference type="NCBI Taxonomy" id="746128"/>
    <lineage>
        <taxon>Eukaryota</taxon>
        <taxon>Fungi</taxon>
        <taxon>Dikarya</taxon>
        <taxon>Ascomycota</taxon>
        <taxon>Pezizomycotina</taxon>
        <taxon>Eurotiomycetes</taxon>
        <taxon>Eurotiomycetidae</taxon>
        <taxon>Eurotiales</taxon>
        <taxon>Aspergillaceae</taxon>
        <taxon>Aspergillus</taxon>
        <taxon>Aspergillus subgen. Fumigati</taxon>
    </lineage>
</organism>
<dbReference type="Proteomes" id="UP000813423">
    <property type="component" value="Unassembled WGS sequence"/>
</dbReference>
<dbReference type="Gene3D" id="3.40.50.1820">
    <property type="entry name" value="alpha/beta hydrolase"/>
    <property type="match status" value="1"/>
</dbReference>
<evidence type="ECO:0000256" key="2">
    <source>
        <dbReference type="ARBA" id="ARBA00022801"/>
    </source>
</evidence>
<feature type="active site" evidence="3">
    <location>
        <position position="198"/>
    </location>
</feature>
<dbReference type="InterPro" id="IPR029058">
    <property type="entry name" value="AB_hydrolase_fold"/>
</dbReference>
<feature type="domain" description="Alpha/beta hydrolase fold-3" evidence="4">
    <location>
        <begin position="125"/>
        <end position="341"/>
    </location>
</feature>
<dbReference type="EMBL" id="JAIBSC010000037">
    <property type="protein sequence ID" value="KAH1906490.1"/>
    <property type="molecule type" value="Genomic_DNA"/>
</dbReference>
<protein>
    <recommendedName>
        <fullName evidence="4">Alpha/beta hydrolase fold-3 domain-containing protein</fullName>
    </recommendedName>
</protein>
<comment type="caution">
    <text evidence="5">The sequence shown here is derived from an EMBL/GenBank/DDBJ whole genome shotgun (WGS) entry which is preliminary data.</text>
</comment>
<reference evidence="5" key="1">
    <citation type="submission" date="2021-08" db="EMBL/GenBank/DDBJ databases">
        <title>Global Aspergillus fumigatus from environmental and clinical sources.</title>
        <authorList>
            <person name="Barber A."/>
            <person name="Sae-Ong T."/>
        </authorList>
    </citation>
    <scope>NUCLEOTIDE SEQUENCE</scope>
    <source>
        <strain evidence="5">NRZ-2016-071</strain>
    </source>
</reference>
<evidence type="ECO:0000313" key="6">
    <source>
        <dbReference type="Proteomes" id="UP000813423"/>
    </source>
</evidence>
<comment type="similarity">
    <text evidence="1">Belongs to the 'GDXG' lipolytic enzyme family.</text>
</comment>
<dbReference type="Pfam" id="PF07859">
    <property type="entry name" value="Abhydrolase_3"/>
    <property type="match status" value="1"/>
</dbReference>
<evidence type="ECO:0000256" key="3">
    <source>
        <dbReference type="PROSITE-ProRule" id="PRU10038"/>
    </source>
</evidence>
<name>A0A229YA51_ASPFM</name>